<keyword evidence="2" id="KW-1185">Reference proteome</keyword>
<accession>A0AAV5C9T3</accession>
<proteinExistence type="predicted"/>
<comment type="caution">
    <text evidence="1">The sequence shown here is derived from an EMBL/GenBank/DDBJ whole genome shotgun (WGS) entry which is preliminary data.</text>
</comment>
<dbReference type="InterPro" id="IPR032675">
    <property type="entry name" value="LRR_dom_sf"/>
</dbReference>
<dbReference type="EMBL" id="BQKI01000005">
    <property type="protein sequence ID" value="GJM94885.1"/>
    <property type="molecule type" value="Genomic_DNA"/>
</dbReference>
<gene>
    <name evidence="1" type="primary">ga11568</name>
    <name evidence="1" type="ORF">PR202_ga11568</name>
</gene>
<sequence length="122" mass="13450">MAAAASATGGETRLLDRCIDGAARSAATVEVWRRQRRSLERLPAQLADALLRRLAARGLLFPSLLEVFQRSVEEVDLSGFAAVDAEWLAYLGSFRYLRVLKLADCKNITNPAVWALSGMTRK</sequence>
<evidence type="ECO:0000313" key="1">
    <source>
        <dbReference type="EMBL" id="GJM94885.1"/>
    </source>
</evidence>
<dbReference type="AlphaFoldDB" id="A0AAV5C9T3"/>
<organism evidence="1 2">
    <name type="scientific">Eleusine coracana subsp. coracana</name>
    <dbReference type="NCBI Taxonomy" id="191504"/>
    <lineage>
        <taxon>Eukaryota</taxon>
        <taxon>Viridiplantae</taxon>
        <taxon>Streptophyta</taxon>
        <taxon>Embryophyta</taxon>
        <taxon>Tracheophyta</taxon>
        <taxon>Spermatophyta</taxon>
        <taxon>Magnoliopsida</taxon>
        <taxon>Liliopsida</taxon>
        <taxon>Poales</taxon>
        <taxon>Poaceae</taxon>
        <taxon>PACMAD clade</taxon>
        <taxon>Chloridoideae</taxon>
        <taxon>Cynodonteae</taxon>
        <taxon>Eleusininae</taxon>
        <taxon>Eleusine</taxon>
    </lineage>
</organism>
<dbReference type="SUPFAM" id="SSF52047">
    <property type="entry name" value="RNI-like"/>
    <property type="match status" value="1"/>
</dbReference>
<reference evidence="1" key="1">
    <citation type="journal article" date="2018" name="DNA Res.">
        <title>Multiple hybrid de novo genome assembly of finger millet, an orphan allotetraploid crop.</title>
        <authorList>
            <person name="Hatakeyama M."/>
            <person name="Aluri S."/>
            <person name="Balachadran M.T."/>
            <person name="Sivarajan S.R."/>
            <person name="Patrignani A."/>
            <person name="Gruter S."/>
            <person name="Poveda L."/>
            <person name="Shimizu-Inatsugi R."/>
            <person name="Baeten J."/>
            <person name="Francoijs K.J."/>
            <person name="Nataraja K.N."/>
            <person name="Reddy Y.A.N."/>
            <person name="Phadnis S."/>
            <person name="Ravikumar R.L."/>
            <person name="Schlapbach R."/>
            <person name="Sreeman S.M."/>
            <person name="Shimizu K.K."/>
        </authorList>
    </citation>
    <scope>NUCLEOTIDE SEQUENCE</scope>
</reference>
<name>A0AAV5C9T3_ELECO</name>
<evidence type="ECO:0000313" key="2">
    <source>
        <dbReference type="Proteomes" id="UP001054889"/>
    </source>
</evidence>
<dbReference type="Gene3D" id="3.80.10.10">
    <property type="entry name" value="Ribonuclease Inhibitor"/>
    <property type="match status" value="1"/>
</dbReference>
<protein>
    <submittedName>
        <fullName evidence="1">Uncharacterized protein</fullName>
    </submittedName>
</protein>
<reference evidence="1" key="2">
    <citation type="submission" date="2021-12" db="EMBL/GenBank/DDBJ databases">
        <title>Resequencing data analysis of finger millet.</title>
        <authorList>
            <person name="Hatakeyama M."/>
            <person name="Aluri S."/>
            <person name="Balachadran M.T."/>
            <person name="Sivarajan S.R."/>
            <person name="Poveda L."/>
            <person name="Shimizu-Inatsugi R."/>
            <person name="Schlapbach R."/>
            <person name="Sreeman S.M."/>
            <person name="Shimizu K.K."/>
        </authorList>
    </citation>
    <scope>NUCLEOTIDE SEQUENCE</scope>
</reference>
<dbReference type="Proteomes" id="UP001054889">
    <property type="component" value="Unassembled WGS sequence"/>
</dbReference>